<dbReference type="EMBL" id="QFQP01000038">
    <property type="protein sequence ID" value="PZR06392.1"/>
    <property type="molecule type" value="Genomic_DNA"/>
</dbReference>
<keyword evidence="2" id="KW-0902">Two-component regulatory system</keyword>
<comment type="caution">
    <text evidence="5">The sequence shown here is derived from an EMBL/GenBank/DDBJ whole genome shotgun (WGS) entry which is preliminary data.</text>
</comment>
<evidence type="ECO:0000256" key="3">
    <source>
        <dbReference type="PROSITE-ProRule" id="PRU00169"/>
    </source>
</evidence>
<dbReference type="Pfam" id="PF00072">
    <property type="entry name" value="Response_reg"/>
    <property type="match status" value="1"/>
</dbReference>
<dbReference type="InterPro" id="IPR001789">
    <property type="entry name" value="Sig_transdc_resp-reg_receiver"/>
</dbReference>
<dbReference type="SMART" id="SM00448">
    <property type="entry name" value="REC"/>
    <property type="match status" value="1"/>
</dbReference>
<protein>
    <recommendedName>
        <fullName evidence="4">Response regulatory domain-containing protein</fullName>
    </recommendedName>
</protein>
<dbReference type="GO" id="GO:0000160">
    <property type="term" value="P:phosphorelay signal transduction system"/>
    <property type="evidence" value="ECO:0007669"/>
    <property type="project" value="InterPro"/>
</dbReference>
<dbReference type="AlphaFoldDB" id="A0A2W5SUC6"/>
<evidence type="ECO:0000313" key="6">
    <source>
        <dbReference type="Proteomes" id="UP000249061"/>
    </source>
</evidence>
<proteinExistence type="predicted"/>
<accession>A0A2W5SUC6</accession>
<dbReference type="InterPro" id="IPR011006">
    <property type="entry name" value="CheY-like_superfamily"/>
</dbReference>
<dbReference type="PANTHER" id="PTHR45339:SF1">
    <property type="entry name" value="HYBRID SIGNAL TRANSDUCTION HISTIDINE KINASE J"/>
    <property type="match status" value="1"/>
</dbReference>
<keyword evidence="1 3" id="KW-0597">Phosphoprotein</keyword>
<gene>
    <name evidence="5" type="ORF">DI536_30445</name>
</gene>
<dbReference type="PROSITE" id="PS50110">
    <property type="entry name" value="RESPONSE_REGULATORY"/>
    <property type="match status" value="1"/>
</dbReference>
<dbReference type="Proteomes" id="UP000249061">
    <property type="component" value="Unassembled WGS sequence"/>
</dbReference>
<evidence type="ECO:0000256" key="1">
    <source>
        <dbReference type="ARBA" id="ARBA00022553"/>
    </source>
</evidence>
<evidence type="ECO:0000256" key="2">
    <source>
        <dbReference type="ARBA" id="ARBA00023012"/>
    </source>
</evidence>
<evidence type="ECO:0000259" key="4">
    <source>
        <dbReference type="PROSITE" id="PS50110"/>
    </source>
</evidence>
<dbReference type="CDD" id="cd17546">
    <property type="entry name" value="REC_hyHK_CKI1_RcsC-like"/>
    <property type="match status" value="1"/>
</dbReference>
<dbReference type="SUPFAM" id="SSF52172">
    <property type="entry name" value="CheY-like"/>
    <property type="match status" value="1"/>
</dbReference>
<reference evidence="5 6" key="1">
    <citation type="submission" date="2017-08" db="EMBL/GenBank/DDBJ databases">
        <title>Infants hospitalized years apart are colonized by the same room-sourced microbial strains.</title>
        <authorList>
            <person name="Brooks B."/>
            <person name="Olm M.R."/>
            <person name="Firek B.A."/>
            <person name="Baker R."/>
            <person name="Thomas B.C."/>
            <person name="Morowitz M.J."/>
            <person name="Banfield J.F."/>
        </authorList>
    </citation>
    <scope>NUCLEOTIDE SEQUENCE [LARGE SCALE GENOMIC DNA]</scope>
    <source>
        <strain evidence="5">S2_003_000_R2_14</strain>
    </source>
</reference>
<dbReference type="Gene3D" id="3.40.50.2300">
    <property type="match status" value="1"/>
</dbReference>
<dbReference type="PANTHER" id="PTHR45339">
    <property type="entry name" value="HYBRID SIGNAL TRANSDUCTION HISTIDINE KINASE J"/>
    <property type="match status" value="1"/>
</dbReference>
<organism evidence="5 6">
    <name type="scientific">Archangium gephyra</name>
    <dbReference type="NCBI Taxonomy" id="48"/>
    <lineage>
        <taxon>Bacteria</taxon>
        <taxon>Pseudomonadati</taxon>
        <taxon>Myxococcota</taxon>
        <taxon>Myxococcia</taxon>
        <taxon>Myxococcales</taxon>
        <taxon>Cystobacterineae</taxon>
        <taxon>Archangiaceae</taxon>
        <taxon>Archangium</taxon>
    </lineage>
</organism>
<name>A0A2W5SUC6_9BACT</name>
<feature type="domain" description="Response regulatory" evidence="4">
    <location>
        <begin position="38"/>
        <end position="156"/>
    </location>
</feature>
<sequence length="168" mass="18704">MTERRLERTQAETRALRDLVSRPVDAAAWAAAPVHRLHVLVAEDNDLIAMLNQRLLERDGHVVWRVTNGRDAVEAMRGAMFDLVLMDVQMPELDGIDATRQIRAEEAASGRERCAIWALTAAADDELARCVEAGADAAFAKPFGFQQMRERLAPLIARYTPVPQRTTG</sequence>
<feature type="modified residue" description="4-aspartylphosphate" evidence="3">
    <location>
        <position position="87"/>
    </location>
</feature>
<evidence type="ECO:0000313" key="5">
    <source>
        <dbReference type="EMBL" id="PZR06392.1"/>
    </source>
</evidence>